<dbReference type="GO" id="GO:0033468">
    <property type="term" value="P:CMP-keto-3-deoxy-D-manno-octulosonic acid biosynthetic process"/>
    <property type="evidence" value="ECO:0007669"/>
    <property type="project" value="UniProtKB-UniRule"/>
</dbReference>
<dbReference type="UniPathway" id="UPA00358">
    <property type="reaction ID" value="UER00476"/>
</dbReference>
<dbReference type="InterPro" id="IPR029044">
    <property type="entry name" value="Nucleotide-diphossugar_trans"/>
</dbReference>
<dbReference type="NCBIfam" id="NF003950">
    <property type="entry name" value="PRK05450.1-3"/>
    <property type="match status" value="1"/>
</dbReference>
<protein>
    <recommendedName>
        <fullName evidence="4">3-deoxy-manno-octulosonate cytidylyltransferase</fullName>
        <ecNumber evidence="4">2.7.7.38</ecNumber>
    </recommendedName>
    <alternativeName>
        <fullName evidence="4">CMP-2-keto-3-deoxyoctulosonic acid synthase</fullName>
        <shortName evidence="4">CKS</shortName>
        <shortName evidence="4">CMP-KDO synthase</shortName>
    </alternativeName>
</protein>
<accession>A0A518AH45</accession>
<keyword evidence="2 4" id="KW-0548">Nucleotidyltransferase</keyword>
<dbReference type="NCBIfam" id="TIGR00466">
    <property type="entry name" value="kdsB"/>
    <property type="match status" value="1"/>
</dbReference>
<dbReference type="InterPro" id="IPR003329">
    <property type="entry name" value="Cytidylyl_trans"/>
</dbReference>
<dbReference type="PANTHER" id="PTHR42866">
    <property type="entry name" value="3-DEOXY-MANNO-OCTULOSONATE CYTIDYLYLTRANSFERASE"/>
    <property type="match status" value="1"/>
</dbReference>
<dbReference type="Gene3D" id="3.90.550.10">
    <property type="entry name" value="Spore Coat Polysaccharide Biosynthesis Protein SpsA, Chain A"/>
    <property type="match status" value="1"/>
</dbReference>
<dbReference type="KEGG" id="amuc:Pan181_02090"/>
<name>A0A518AH45_9BACT</name>
<evidence type="ECO:0000313" key="6">
    <source>
        <dbReference type="Proteomes" id="UP000315750"/>
    </source>
</evidence>
<keyword evidence="3 4" id="KW-0448">Lipopolysaccharide biosynthesis</keyword>
<organism evidence="5 6">
    <name type="scientific">Aeoliella mucimassa</name>
    <dbReference type="NCBI Taxonomy" id="2527972"/>
    <lineage>
        <taxon>Bacteria</taxon>
        <taxon>Pseudomonadati</taxon>
        <taxon>Planctomycetota</taxon>
        <taxon>Planctomycetia</taxon>
        <taxon>Pirellulales</taxon>
        <taxon>Lacipirellulaceae</taxon>
        <taxon>Aeoliella</taxon>
    </lineage>
</organism>
<evidence type="ECO:0000256" key="2">
    <source>
        <dbReference type="ARBA" id="ARBA00022695"/>
    </source>
</evidence>
<dbReference type="NCBIfam" id="NF003952">
    <property type="entry name" value="PRK05450.1-5"/>
    <property type="match status" value="1"/>
</dbReference>
<evidence type="ECO:0000256" key="1">
    <source>
        <dbReference type="ARBA" id="ARBA00022679"/>
    </source>
</evidence>
<dbReference type="Proteomes" id="UP000315750">
    <property type="component" value="Chromosome"/>
</dbReference>
<dbReference type="GO" id="GO:0008690">
    <property type="term" value="F:3-deoxy-manno-octulosonate cytidylyltransferase activity"/>
    <property type="evidence" value="ECO:0007669"/>
    <property type="project" value="UniProtKB-UniRule"/>
</dbReference>
<dbReference type="AlphaFoldDB" id="A0A518AH45"/>
<dbReference type="Pfam" id="PF02348">
    <property type="entry name" value="CTP_transf_3"/>
    <property type="match status" value="1"/>
</dbReference>
<comment type="similarity">
    <text evidence="4">Belongs to the KdsB family.</text>
</comment>
<keyword evidence="4" id="KW-0963">Cytoplasm</keyword>
<keyword evidence="1 4" id="KW-0808">Transferase</keyword>
<dbReference type="EMBL" id="CP036278">
    <property type="protein sequence ID" value="QDU54029.1"/>
    <property type="molecule type" value="Genomic_DNA"/>
</dbReference>
<sequence>MQDSLNLLPKLVMNTSYLAPRSYVVIPARLGSTRLPRKMLLAETGMTLIEHTYAAACGARLPDGVVVATDSPLIAEVIERSHGDALITSPQCASGTDRVAEAAAALPDADILVNLQGDEPEMAASAVDQVIELLHANPDAPMATLATPIRDPAQLTDPACVKVVFDDAGRAMYFSRSAIPFVRDTAEFDIKSEPPLYYLHLGIYAYRRDFLLNLAKLPPSRIEQAEKLEQIRVLQAGHSIIVGVTEHSSSGIDTPEDYAAFVARCRRAA</sequence>
<proteinExistence type="inferred from homology"/>
<dbReference type="SUPFAM" id="SSF53448">
    <property type="entry name" value="Nucleotide-diphospho-sugar transferases"/>
    <property type="match status" value="1"/>
</dbReference>
<comment type="subcellular location">
    <subcellularLocation>
        <location evidence="4">Cytoplasm</location>
    </subcellularLocation>
</comment>
<dbReference type="GO" id="GO:0009103">
    <property type="term" value="P:lipopolysaccharide biosynthetic process"/>
    <property type="evidence" value="ECO:0007669"/>
    <property type="project" value="UniProtKB-UniRule"/>
</dbReference>
<gene>
    <name evidence="5" type="primary">kpsU</name>
    <name evidence="4" type="synonym">kdsB</name>
    <name evidence="5" type="ORF">Pan181_02090</name>
</gene>
<comment type="catalytic activity">
    <reaction evidence="4">
        <text>3-deoxy-alpha-D-manno-oct-2-ulosonate + CTP = CMP-3-deoxy-beta-D-manno-octulosonate + diphosphate</text>
        <dbReference type="Rhea" id="RHEA:23448"/>
        <dbReference type="ChEBI" id="CHEBI:33019"/>
        <dbReference type="ChEBI" id="CHEBI:37563"/>
        <dbReference type="ChEBI" id="CHEBI:85986"/>
        <dbReference type="ChEBI" id="CHEBI:85987"/>
        <dbReference type="EC" id="2.7.7.38"/>
    </reaction>
</comment>
<comment type="function">
    <text evidence="4">Activates KDO (a required 8-carbon sugar) for incorporation into bacterial lipopolysaccharide in Gram-negative bacteria.</text>
</comment>
<evidence type="ECO:0000256" key="4">
    <source>
        <dbReference type="HAMAP-Rule" id="MF_00057"/>
    </source>
</evidence>
<dbReference type="InterPro" id="IPR004528">
    <property type="entry name" value="KdsB"/>
</dbReference>
<dbReference type="HAMAP" id="MF_00057">
    <property type="entry name" value="KdsB"/>
    <property type="match status" value="1"/>
</dbReference>
<dbReference type="PANTHER" id="PTHR42866:SF2">
    <property type="entry name" value="3-DEOXY-MANNO-OCTULOSONATE CYTIDYLYLTRANSFERASE, MITOCHONDRIAL"/>
    <property type="match status" value="1"/>
</dbReference>
<evidence type="ECO:0000256" key="3">
    <source>
        <dbReference type="ARBA" id="ARBA00022985"/>
    </source>
</evidence>
<reference evidence="5 6" key="1">
    <citation type="submission" date="2019-02" db="EMBL/GenBank/DDBJ databases">
        <title>Deep-cultivation of Planctomycetes and their phenomic and genomic characterization uncovers novel biology.</title>
        <authorList>
            <person name="Wiegand S."/>
            <person name="Jogler M."/>
            <person name="Boedeker C."/>
            <person name="Pinto D."/>
            <person name="Vollmers J."/>
            <person name="Rivas-Marin E."/>
            <person name="Kohn T."/>
            <person name="Peeters S.H."/>
            <person name="Heuer A."/>
            <person name="Rast P."/>
            <person name="Oberbeckmann S."/>
            <person name="Bunk B."/>
            <person name="Jeske O."/>
            <person name="Meyerdierks A."/>
            <person name="Storesund J.E."/>
            <person name="Kallscheuer N."/>
            <person name="Luecker S."/>
            <person name="Lage O.M."/>
            <person name="Pohl T."/>
            <person name="Merkel B.J."/>
            <person name="Hornburger P."/>
            <person name="Mueller R.-W."/>
            <person name="Bruemmer F."/>
            <person name="Labrenz M."/>
            <person name="Spormann A.M."/>
            <person name="Op den Camp H."/>
            <person name="Overmann J."/>
            <person name="Amann R."/>
            <person name="Jetten M.S.M."/>
            <person name="Mascher T."/>
            <person name="Medema M.H."/>
            <person name="Devos D.P."/>
            <person name="Kaster A.-K."/>
            <person name="Ovreas L."/>
            <person name="Rohde M."/>
            <person name="Galperin M.Y."/>
            <person name="Jogler C."/>
        </authorList>
    </citation>
    <scope>NUCLEOTIDE SEQUENCE [LARGE SCALE GENOMIC DNA]</scope>
    <source>
        <strain evidence="5 6">Pan181</strain>
    </source>
</reference>
<comment type="pathway">
    <text evidence="4">Nucleotide-sugar biosynthesis; CMP-3-deoxy-D-manno-octulosonate biosynthesis; CMP-3-deoxy-D-manno-octulosonate from 3-deoxy-D-manno-octulosonate and CTP: step 1/1.</text>
</comment>
<dbReference type="CDD" id="cd02517">
    <property type="entry name" value="CMP-KDO-Synthetase"/>
    <property type="match status" value="1"/>
</dbReference>
<dbReference type="GO" id="GO:0005829">
    <property type="term" value="C:cytosol"/>
    <property type="evidence" value="ECO:0007669"/>
    <property type="project" value="TreeGrafter"/>
</dbReference>
<dbReference type="EC" id="2.7.7.38" evidence="4"/>
<evidence type="ECO:0000313" key="5">
    <source>
        <dbReference type="EMBL" id="QDU54029.1"/>
    </source>
</evidence>
<keyword evidence="6" id="KW-1185">Reference proteome</keyword>